<reference evidence="5" key="1">
    <citation type="submission" date="2021-10" db="EMBL/GenBank/DDBJ databases">
        <title>Collection of gut derived symbiotic bacterial strains cultured from healthy donors.</title>
        <authorList>
            <person name="Lin H."/>
            <person name="Littmann E."/>
            <person name="Kohout C."/>
            <person name="Pamer E.G."/>
        </authorList>
    </citation>
    <scope>NUCLEOTIDE SEQUENCE</scope>
    <source>
        <strain evidence="5">DFI.5.2</strain>
    </source>
</reference>
<dbReference type="Proteomes" id="UP001197827">
    <property type="component" value="Unassembled WGS sequence"/>
</dbReference>
<feature type="domain" description="Alcohol dehydrogenase iron-type/glycerol dehydrogenase GldA" evidence="3">
    <location>
        <begin position="11"/>
        <end position="178"/>
    </location>
</feature>
<dbReference type="CDD" id="cd08551">
    <property type="entry name" value="Fe-ADH"/>
    <property type="match status" value="1"/>
</dbReference>
<dbReference type="RefSeq" id="WP_117850427.1">
    <property type="nucleotide sequence ID" value="NZ_JAJDKQ010000003.1"/>
</dbReference>
<comment type="similarity">
    <text evidence="1">Belongs to the iron-containing alcohol dehydrogenase family.</text>
</comment>
<dbReference type="AlphaFoldDB" id="A0AAW4VJW1"/>
<sequence length="393" mass="43093">MLEVNNFFHGTRIVEGYGVLNETGNEVKTLGFKKVLIVTDDFLSKSAHYQVLKESLEKEGIEYLLETNVKPNPRAEDCDAMAKIAIEEKVDAIIALGGGSAMDQAKAVAAIVTNGKTTVEWGDVELEHSILPLICIPSTAGTGSEVTWCAVITDTARMYKMTVGDPIHMIPTLAICDPTITLDLPQSLTASCGVDALTHCIEAYTVKVHQPITDALALKGISLIAQNLEKAYVNGHDKDARRNMMIASTIGGMSFISSNVGAVHAFAETVGAWFDTPHGVANSLFLPYIMEYNIPACMDRFIDIAQALGIERNGMNDQEYAYSTVKYVKELNKRLNIPTIKEIKGITEDKFDAIAQRSADNILSNDNAREIHKEDYLELLKKAYKDEGEKENA</sequence>
<dbReference type="InterPro" id="IPR056798">
    <property type="entry name" value="ADH_Fe_C"/>
</dbReference>
<dbReference type="Gene3D" id="3.40.50.1970">
    <property type="match status" value="1"/>
</dbReference>
<dbReference type="FunFam" id="3.40.50.1970:FF:000003">
    <property type="entry name" value="Alcohol dehydrogenase, iron-containing"/>
    <property type="match status" value="1"/>
</dbReference>
<evidence type="ECO:0000259" key="3">
    <source>
        <dbReference type="Pfam" id="PF00465"/>
    </source>
</evidence>
<dbReference type="PANTHER" id="PTHR11496">
    <property type="entry name" value="ALCOHOL DEHYDROGENASE"/>
    <property type="match status" value="1"/>
</dbReference>
<dbReference type="GO" id="GO:0004022">
    <property type="term" value="F:alcohol dehydrogenase (NAD+) activity"/>
    <property type="evidence" value="ECO:0007669"/>
    <property type="project" value="TreeGrafter"/>
</dbReference>
<dbReference type="Pfam" id="PF00465">
    <property type="entry name" value="Fe-ADH"/>
    <property type="match status" value="1"/>
</dbReference>
<dbReference type="PANTHER" id="PTHR11496:SF102">
    <property type="entry name" value="ALCOHOL DEHYDROGENASE 4"/>
    <property type="match status" value="1"/>
</dbReference>
<evidence type="ECO:0000256" key="2">
    <source>
        <dbReference type="ARBA" id="ARBA00023002"/>
    </source>
</evidence>
<keyword evidence="2" id="KW-0560">Oxidoreductase</keyword>
<dbReference type="InterPro" id="IPR039697">
    <property type="entry name" value="Alcohol_dehydrogenase_Fe"/>
</dbReference>
<comment type="caution">
    <text evidence="5">The sequence shown here is derived from an EMBL/GenBank/DDBJ whole genome shotgun (WGS) entry which is preliminary data.</text>
</comment>
<name>A0AAW4VJW1_9FIRM</name>
<dbReference type="Pfam" id="PF25137">
    <property type="entry name" value="ADH_Fe_C"/>
    <property type="match status" value="1"/>
</dbReference>
<dbReference type="Gene3D" id="1.20.1090.10">
    <property type="entry name" value="Dehydroquinate synthase-like - alpha domain"/>
    <property type="match status" value="1"/>
</dbReference>
<feature type="domain" description="Fe-containing alcohol dehydrogenase-like C-terminal" evidence="4">
    <location>
        <begin position="189"/>
        <end position="384"/>
    </location>
</feature>
<gene>
    <name evidence="5" type="ORF">LJD74_02925</name>
</gene>
<evidence type="ECO:0000313" key="6">
    <source>
        <dbReference type="Proteomes" id="UP001197827"/>
    </source>
</evidence>
<evidence type="ECO:0000259" key="4">
    <source>
        <dbReference type="Pfam" id="PF25137"/>
    </source>
</evidence>
<protein>
    <submittedName>
        <fullName evidence="5">Iron-containing alcohol dehydrogenase</fullName>
    </submittedName>
</protein>
<organism evidence="5 6">
    <name type="scientific">Faecalibacillus intestinalis</name>
    <dbReference type="NCBI Taxonomy" id="1982626"/>
    <lineage>
        <taxon>Bacteria</taxon>
        <taxon>Bacillati</taxon>
        <taxon>Bacillota</taxon>
        <taxon>Erysipelotrichia</taxon>
        <taxon>Erysipelotrichales</taxon>
        <taxon>Coprobacillaceae</taxon>
        <taxon>Faecalibacillus</taxon>
    </lineage>
</organism>
<dbReference type="SUPFAM" id="SSF56796">
    <property type="entry name" value="Dehydroquinate synthase-like"/>
    <property type="match status" value="1"/>
</dbReference>
<accession>A0AAW4VJW1</accession>
<dbReference type="FunFam" id="1.20.1090.10:FF:000001">
    <property type="entry name" value="Aldehyde-alcohol dehydrogenase"/>
    <property type="match status" value="1"/>
</dbReference>
<proteinExistence type="inferred from homology"/>
<evidence type="ECO:0000313" key="5">
    <source>
        <dbReference type="EMBL" id="MCB8560963.1"/>
    </source>
</evidence>
<dbReference type="InterPro" id="IPR001670">
    <property type="entry name" value="ADH_Fe/GldA"/>
</dbReference>
<dbReference type="GO" id="GO:0046872">
    <property type="term" value="F:metal ion binding"/>
    <property type="evidence" value="ECO:0007669"/>
    <property type="project" value="InterPro"/>
</dbReference>
<dbReference type="EMBL" id="JAJDKQ010000003">
    <property type="protein sequence ID" value="MCB8560963.1"/>
    <property type="molecule type" value="Genomic_DNA"/>
</dbReference>
<evidence type="ECO:0000256" key="1">
    <source>
        <dbReference type="ARBA" id="ARBA00007358"/>
    </source>
</evidence>